<comment type="caution">
    <text evidence="1">The sequence shown here is derived from an EMBL/GenBank/DDBJ whole genome shotgun (WGS) entry which is preliminary data.</text>
</comment>
<reference evidence="1" key="1">
    <citation type="submission" date="2023-10" db="EMBL/GenBank/DDBJ databases">
        <authorList>
            <person name="Rodriguez Cubillos JULIANA M."/>
            <person name="De Vega J."/>
        </authorList>
    </citation>
    <scope>NUCLEOTIDE SEQUENCE</scope>
</reference>
<proteinExistence type="predicted"/>
<organism evidence="1 2">
    <name type="scientific">Trifolium pratense</name>
    <name type="common">Red clover</name>
    <dbReference type="NCBI Taxonomy" id="57577"/>
    <lineage>
        <taxon>Eukaryota</taxon>
        <taxon>Viridiplantae</taxon>
        <taxon>Streptophyta</taxon>
        <taxon>Embryophyta</taxon>
        <taxon>Tracheophyta</taxon>
        <taxon>Spermatophyta</taxon>
        <taxon>Magnoliopsida</taxon>
        <taxon>eudicotyledons</taxon>
        <taxon>Gunneridae</taxon>
        <taxon>Pentapetalae</taxon>
        <taxon>rosids</taxon>
        <taxon>fabids</taxon>
        <taxon>Fabales</taxon>
        <taxon>Fabaceae</taxon>
        <taxon>Papilionoideae</taxon>
        <taxon>50 kb inversion clade</taxon>
        <taxon>NPAAA clade</taxon>
        <taxon>Hologalegina</taxon>
        <taxon>IRL clade</taxon>
        <taxon>Trifolieae</taxon>
        <taxon>Trifolium</taxon>
    </lineage>
</organism>
<dbReference type="EMBL" id="CASHSV030000109">
    <property type="protein sequence ID" value="CAJ2649016.1"/>
    <property type="molecule type" value="Genomic_DNA"/>
</dbReference>
<evidence type="ECO:0000313" key="2">
    <source>
        <dbReference type="Proteomes" id="UP001177021"/>
    </source>
</evidence>
<accession>A0ACB0JW05</accession>
<name>A0ACB0JW05_TRIPR</name>
<evidence type="ECO:0000313" key="1">
    <source>
        <dbReference type="EMBL" id="CAJ2649016.1"/>
    </source>
</evidence>
<keyword evidence="2" id="KW-1185">Reference proteome</keyword>
<gene>
    <name evidence="1" type="ORF">MILVUS5_LOCUS17233</name>
</gene>
<dbReference type="Proteomes" id="UP001177021">
    <property type="component" value="Unassembled WGS sequence"/>
</dbReference>
<sequence length="611" mass="68770">MASGYIARFIFFVILISLADSSHVKDLHKTLNYSPVLQGWKGVGGLLHNLQNLQHLDVCSNNIVGVIPIPFRLPPNATHMNMACCIYLCKNIRQSLSTTKKLRHLNLSHTFLFGPIGNVFTGLDNLEEIDVSSHNIVGVIPIPYSLLPNSTHMNMACCIYLSKNISHSLSTTKKLRHLNLSHNFLFGLVGNVFTGLDNLEKMNIQQNLFSGILPENVQTIPNLWIGGSKLYPLGDSPLWEFPFEYVIVEHSSSCPHTTQANANENFVRKHEKIPMGRGGIAFMVDGGTLLAKGFTLLLETGFAFFILIHFNKLLLRLRSFGSSHITLVSHPVYAAEDDQVRMYLNKRSSHTKLLMLKAMQQGRRKKRKTTKAESSGGRSAENTPAVPRKKAVSIGVMYYKFGEDRLLHTLDEVEGMKTILMENFNFIDQDITILCDTNKYTHPTKVAIQRQLTLLVEEANAQDILFVYIAGHSIEFEVDKFGIWTSDSKFITDHFLSTKFMPKVPLEATLTVMINTCFAGNFMKGAIQSVNVVVFPLSESHEVTFDGHIYYEVLSGILEGETSTNIKVYRQLKKAVCALVIMGYDGLPVYCPEDLPFYCPQDKKHAKFLRW</sequence>
<protein>
    <submittedName>
        <fullName evidence="1">Uncharacterized protein</fullName>
    </submittedName>
</protein>